<evidence type="ECO:0000256" key="7">
    <source>
        <dbReference type="HAMAP-Rule" id="MF_00109"/>
    </source>
</evidence>
<dbReference type="GO" id="GO:0005829">
    <property type="term" value="C:cytosol"/>
    <property type="evidence" value="ECO:0007669"/>
    <property type="project" value="TreeGrafter"/>
</dbReference>
<keyword evidence="1 7" id="KW-0028">Amino-acid biosynthesis</keyword>
<evidence type="ECO:0000313" key="9">
    <source>
        <dbReference type="Proteomes" id="UP000662088"/>
    </source>
</evidence>
<evidence type="ECO:0000256" key="4">
    <source>
        <dbReference type="ARBA" id="ARBA00022777"/>
    </source>
</evidence>
<dbReference type="SUPFAM" id="SSF52540">
    <property type="entry name" value="P-loop containing nucleoside triphosphate hydrolases"/>
    <property type="match status" value="1"/>
</dbReference>
<evidence type="ECO:0000256" key="6">
    <source>
        <dbReference type="ARBA" id="ARBA00023141"/>
    </source>
</evidence>
<dbReference type="EC" id="2.7.1.71" evidence="7"/>
<comment type="caution">
    <text evidence="8">The sequence shown here is derived from an EMBL/GenBank/DDBJ whole genome shotgun (WGS) entry which is preliminary data.</text>
</comment>
<evidence type="ECO:0000256" key="3">
    <source>
        <dbReference type="ARBA" id="ARBA00022741"/>
    </source>
</evidence>
<feature type="binding site" evidence="7">
    <location>
        <position position="19"/>
    </location>
    <ligand>
        <name>Mg(2+)</name>
        <dbReference type="ChEBI" id="CHEBI:18420"/>
    </ligand>
</feature>
<dbReference type="GO" id="GO:0005524">
    <property type="term" value="F:ATP binding"/>
    <property type="evidence" value="ECO:0007669"/>
    <property type="project" value="UniProtKB-UniRule"/>
</dbReference>
<dbReference type="PANTHER" id="PTHR21087:SF16">
    <property type="entry name" value="SHIKIMATE KINASE 1, CHLOROPLASTIC"/>
    <property type="match status" value="1"/>
</dbReference>
<dbReference type="Proteomes" id="UP000662088">
    <property type="component" value="Unassembled WGS sequence"/>
</dbReference>
<reference evidence="8" key="1">
    <citation type="submission" date="2020-08" db="EMBL/GenBank/DDBJ databases">
        <title>Genome public.</title>
        <authorList>
            <person name="Liu C."/>
            <person name="Sun Q."/>
        </authorList>
    </citation>
    <scope>NUCLEOTIDE SEQUENCE</scope>
    <source>
        <strain evidence="8">NSJ-42</strain>
    </source>
</reference>
<keyword evidence="9" id="KW-1185">Reference proteome</keyword>
<protein>
    <recommendedName>
        <fullName evidence="7">Shikimate kinase</fullName>
        <shortName evidence="7">SK</shortName>
        <ecNumber evidence="7">2.7.1.71</ecNumber>
    </recommendedName>
</protein>
<feature type="binding site" evidence="7">
    <location>
        <position position="119"/>
    </location>
    <ligand>
        <name>ATP</name>
        <dbReference type="ChEBI" id="CHEBI:30616"/>
    </ligand>
</feature>
<dbReference type="UniPathway" id="UPA00053">
    <property type="reaction ID" value="UER00088"/>
</dbReference>
<dbReference type="GO" id="GO:0009073">
    <property type="term" value="P:aromatic amino acid family biosynthetic process"/>
    <property type="evidence" value="ECO:0007669"/>
    <property type="project" value="UniProtKB-KW"/>
</dbReference>
<feature type="binding site" evidence="7">
    <location>
        <position position="37"/>
    </location>
    <ligand>
        <name>substrate</name>
    </ligand>
</feature>
<evidence type="ECO:0000256" key="5">
    <source>
        <dbReference type="ARBA" id="ARBA00022840"/>
    </source>
</evidence>
<evidence type="ECO:0000256" key="1">
    <source>
        <dbReference type="ARBA" id="ARBA00022605"/>
    </source>
</evidence>
<dbReference type="GO" id="GO:0008652">
    <property type="term" value="P:amino acid biosynthetic process"/>
    <property type="evidence" value="ECO:0007669"/>
    <property type="project" value="UniProtKB-KW"/>
</dbReference>
<dbReference type="GO" id="GO:0009423">
    <property type="term" value="P:chorismate biosynthetic process"/>
    <property type="evidence" value="ECO:0007669"/>
    <property type="project" value="UniProtKB-UniRule"/>
</dbReference>
<comment type="subcellular location">
    <subcellularLocation>
        <location evidence="7">Cytoplasm</location>
    </subcellularLocation>
</comment>
<keyword evidence="4 7" id="KW-0418">Kinase</keyword>
<dbReference type="AlphaFoldDB" id="A0A8I0AAV5"/>
<evidence type="ECO:0000313" key="8">
    <source>
        <dbReference type="EMBL" id="MBC5639064.1"/>
    </source>
</evidence>
<dbReference type="HAMAP" id="MF_00109">
    <property type="entry name" value="Shikimate_kinase"/>
    <property type="match status" value="1"/>
</dbReference>
<keyword evidence="7" id="KW-0460">Magnesium</keyword>
<sequence length="168" mass="19088">MNNKEKNIVLIGLTGCGKTTVGKMLAQKINYDFIDMDDFIIESTGKTVPELFAVSEEYFRSCETKACKALSNKRKTVIASGGGAVKKQENMKAFHDNSIIIFLDRPVDNIVGDVEIKNRPLLVNGPNILYRLHDERYDLYKNQCHYRVENDKTLDELVNTIITIINNE</sequence>
<name>A0A8I0AAV5_9CLOT</name>
<organism evidence="8 9">
    <name type="scientific">Clostridium lentum</name>
    <dbReference type="NCBI Taxonomy" id="2763037"/>
    <lineage>
        <taxon>Bacteria</taxon>
        <taxon>Bacillati</taxon>
        <taxon>Bacillota</taxon>
        <taxon>Clostridia</taxon>
        <taxon>Eubacteriales</taxon>
        <taxon>Clostridiaceae</taxon>
        <taxon>Clostridium</taxon>
    </lineage>
</organism>
<dbReference type="PANTHER" id="PTHR21087">
    <property type="entry name" value="SHIKIMATE KINASE"/>
    <property type="match status" value="1"/>
</dbReference>
<dbReference type="GO" id="GO:0000287">
    <property type="term" value="F:magnesium ion binding"/>
    <property type="evidence" value="ECO:0007669"/>
    <property type="project" value="UniProtKB-UniRule"/>
</dbReference>
<proteinExistence type="inferred from homology"/>
<comment type="subunit">
    <text evidence="7">Monomer.</text>
</comment>
<evidence type="ECO:0000256" key="2">
    <source>
        <dbReference type="ARBA" id="ARBA00022679"/>
    </source>
</evidence>
<dbReference type="RefSeq" id="WP_022212897.1">
    <property type="nucleotide sequence ID" value="NZ_JACOOQ010000001.1"/>
</dbReference>
<dbReference type="CDD" id="cd00464">
    <property type="entry name" value="SK"/>
    <property type="match status" value="1"/>
</dbReference>
<dbReference type="InterPro" id="IPR000623">
    <property type="entry name" value="Shikimate_kinase/TSH1"/>
</dbReference>
<keyword evidence="6 7" id="KW-0057">Aromatic amino acid biosynthesis</keyword>
<feature type="binding site" evidence="7">
    <location>
        <position position="82"/>
    </location>
    <ligand>
        <name>substrate</name>
    </ligand>
</feature>
<keyword evidence="7" id="KW-0479">Metal-binding</keyword>
<dbReference type="PRINTS" id="PR01100">
    <property type="entry name" value="SHIKIMTKNASE"/>
</dbReference>
<keyword evidence="2 7" id="KW-0808">Transferase</keyword>
<dbReference type="InterPro" id="IPR027417">
    <property type="entry name" value="P-loop_NTPase"/>
</dbReference>
<keyword evidence="3 7" id="KW-0547">Nucleotide-binding</keyword>
<dbReference type="Pfam" id="PF01202">
    <property type="entry name" value="SKI"/>
    <property type="match status" value="1"/>
</dbReference>
<feature type="binding site" evidence="7">
    <location>
        <begin position="15"/>
        <end position="20"/>
    </location>
    <ligand>
        <name>ATP</name>
        <dbReference type="ChEBI" id="CHEBI:30616"/>
    </ligand>
</feature>
<dbReference type="InterPro" id="IPR031322">
    <property type="entry name" value="Shikimate/glucono_kinase"/>
</dbReference>
<dbReference type="EMBL" id="JACOOQ010000001">
    <property type="protein sequence ID" value="MBC5639064.1"/>
    <property type="molecule type" value="Genomic_DNA"/>
</dbReference>
<feature type="binding site" evidence="7">
    <location>
        <position position="136"/>
    </location>
    <ligand>
        <name>substrate</name>
    </ligand>
</feature>
<keyword evidence="5 7" id="KW-0067">ATP-binding</keyword>
<dbReference type="Gene3D" id="3.40.50.300">
    <property type="entry name" value="P-loop containing nucleotide triphosphate hydrolases"/>
    <property type="match status" value="1"/>
</dbReference>
<accession>A0A8I0AAV5</accession>
<comment type="cofactor">
    <cofactor evidence="7">
        <name>Mg(2+)</name>
        <dbReference type="ChEBI" id="CHEBI:18420"/>
    </cofactor>
    <text evidence="7">Binds 1 Mg(2+) ion per subunit.</text>
</comment>
<dbReference type="GO" id="GO:0004765">
    <property type="term" value="F:shikimate kinase activity"/>
    <property type="evidence" value="ECO:0007669"/>
    <property type="project" value="UniProtKB-UniRule"/>
</dbReference>
<keyword evidence="7" id="KW-0963">Cytoplasm</keyword>
<comment type="caution">
    <text evidence="7">Lacks conserved residue(s) required for the propagation of feature annotation.</text>
</comment>
<comment type="function">
    <text evidence="7">Catalyzes the specific phosphorylation of the 3-hydroxyl group of shikimic acid using ATP as a cosubstrate.</text>
</comment>
<comment type="similarity">
    <text evidence="7">Belongs to the shikimate kinase family.</text>
</comment>
<comment type="pathway">
    <text evidence="7">Metabolic intermediate biosynthesis; chorismate biosynthesis; chorismate from D-erythrose 4-phosphate and phosphoenolpyruvate: step 5/7.</text>
</comment>
<comment type="catalytic activity">
    <reaction evidence="7">
        <text>shikimate + ATP = 3-phosphoshikimate + ADP + H(+)</text>
        <dbReference type="Rhea" id="RHEA:13121"/>
        <dbReference type="ChEBI" id="CHEBI:15378"/>
        <dbReference type="ChEBI" id="CHEBI:30616"/>
        <dbReference type="ChEBI" id="CHEBI:36208"/>
        <dbReference type="ChEBI" id="CHEBI:145989"/>
        <dbReference type="ChEBI" id="CHEBI:456216"/>
        <dbReference type="EC" id="2.7.1.71"/>
    </reaction>
</comment>
<feature type="binding site" evidence="7">
    <location>
        <position position="60"/>
    </location>
    <ligand>
        <name>substrate</name>
    </ligand>
</feature>
<gene>
    <name evidence="7" type="primary">aroK</name>
    <name evidence="8" type="ORF">H8R92_01190</name>
</gene>